<protein>
    <submittedName>
        <fullName evidence="2">Uncharacterized protein</fullName>
    </submittedName>
</protein>
<reference evidence="2 3" key="1">
    <citation type="submission" date="2015-09" db="EMBL/GenBank/DDBJ databases">
        <title>Draft genome of the parasitic nematode Teladorsagia circumcincta isolate WARC Sus (inbred).</title>
        <authorList>
            <person name="Mitreva M."/>
        </authorList>
    </citation>
    <scope>NUCLEOTIDE SEQUENCE [LARGE SCALE GENOMIC DNA]</scope>
    <source>
        <strain evidence="2 3">S</strain>
    </source>
</reference>
<proteinExistence type="predicted"/>
<evidence type="ECO:0000256" key="1">
    <source>
        <dbReference type="SAM" id="MobiDB-lite"/>
    </source>
</evidence>
<dbReference type="EMBL" id="KZ346794">
    <property type="protein sequence ID" value="PIO69063.1"/>
    <property type="molecule type" value="Genomic_DNA"/>
</dbReference>
<evidence type="ECO:0000313" key="2">
    <source>
        <dbReference type="EMBL" id="PIO69063.1"/>
    </source>
</evidence>
<keyword evidence="3" id="KW-1185">Reference proteome</keyword>
<accession>A0A2G9UFX1</accession>
<organism evidence="2 3">
    <name type="scientific">Teladorsagia circumcincta</name>
    <name type="common">Brown stomach worm</name>
    <name type="synonym">Ostertagia circumcincta</name>
    <dbReference type="NCBI Taxonomy" id="45464"/>
    <lineage>
        <taxon>Eukaryota</taxon>
        <taxon>Metazoa</taxon>
        <taxon>Ecdysozoa</taxon>
        <taxon>Nematoda</taxon>
        <taxon>Chromadorea</taxon>
        <taxon>Rhabditida</taxon>
        <taxon>Rhabditina</taxon>
        <taxon>Rhabditomorpha</taxon>
        <taxon>Strongyloidea</taxon>
        <taxon>Trichostrongylidae</taxon>
        <taxon>Teladorsagia</taxon>
    </lineage>
</organism>
<dbReference type="AlphaFoldDB" id="A0A2G9UFX1"/>
<evidence type="ECO:0000313" key="3">
    <source>
        <dbReference type="Proteomes" id="UP000230423"/>
    </source>
</evidence>
<sequence>MHAANMVAKETDQIVPEWLNQMCTQDSFSRAGFGASTSFGSKAFGSNSGFGAGGFGSGGFGGGGSGSGGFASGGFEGKAENPENKDSNEKQELGSATFGEEARGNDGIAYRSVFQVQYSLRPIYFFVPRCAEAKPV</sequence>
<feature type="compositionally biased region" description="Basic and acidic residues" evidence="1">
    <location>
        <begin position="77"/>
        <end position="92"/>
    </location>
</feature>
<gene>
    <name evidence="2" type="ORF">TELCIR_09129</name>
</gene>
<name>A0A2G9UFX1_TELCI</name>
<feature type="region of interest" description="Disordered" evidence="1">
    <location>
        <begin position="71"/>
        <end position="100"/>
    </location>
</feature>
<dbReference type="Proteomes" id="UP000230423">
    <property type="component" value="Unassembled WGS sequence"/>
</dbReference>